<organism evidence="10 11">
    <name type="scientific">Corynebacterium glucuronolyticum</name>
    <dbReference type="NCBI Taxonomy" id="39791"/>
    <lineage>
        <taxon>Bacteria</taxon>
        <taxon>Bacillati</taxon>
        <taxon>Actinomycetota</taxon>
        <taxon>Actinomycetes</taxon>
        <taxon>Mycobacteriales</taxon>
        <taxon>Corynebacteriaceae</taxon>
        <taxon>Corynebacterium</taxon>
    </lineage>
</organism>
<dbReference type="EMBL" id="CP066007">
    <property type="protein sequence ID" value="QQB47519.1"/>
    <property type="molecule type" value="Genomic_DNA"/>
</dbReference>
<dbReference type="InterPro" id="IPR042242">
    <property type="entry name" value="RecO_C"/>
</dbReference>
<evidence type="ECO:0000259" key="9">
    <source>
        <dbReference type="Pfam" id="PF11967"/>
    </source>
</evidence>
<dbReference type="InterPro" id="IPR003717">
    <property type="entry name" value="RecO"/>
</dbReference>
<evidence type="ECO:0000313" key="11">
    <source>
        <dbReference type="Proteomes" id="UP000596145"/>
    </source>
</evidence>
<dbReference type="GO" id="GO:0006310">
    <property type="term" value="P:DNA recombination"/>
    <property type="evidence" value="ECO:0007669"/>
    <property type="project" value="UniProtKB-UniRule"/>
</dbReference>
<evidence type="ECO:0000256" key="7">
    <source>
        <dbReference type="ARBA" id="ARBA00033409"/>
    </source>
</evidence>
<dbReference type="RefSeq" id="WP_005389292.1">
    <property type="nucleotide sequence ID" value="NZ_CP066007.1"/>
</dbReference>
<dbReference type="InterPro" id="IPR012340">
    <property type="entry name" value="NA-bd_OB-fold"/>
</dbReference>
<evidence type="ECO:0000256" key="6">
    <source>
        <dbReference type="ARBA" id="ARBA00023204"/>
    </source>
</evidence>
<keyword evidence="6 8" id="KW-0234">DNA repair</keyword>
<keyword evidence="4 8" id="KW-0227">DNA damage</keyword>
<dbReference type="GO" id="GO:0043590">
    <property type="term" value="C:bacterial nucleoid"/>
    <property type="evidence" value="ECO:0007669"/>
    <property type="project" value="TreeGrafter"/>
</dbReference>
<evidence type="ECO:0000256" key="4">
    <source>
        <dbReference type="ARBA" id="ARBA00022763"/>
    </source>
</evidence>
<dbReference type="SUPFAM" id="SSF57863">
    <property type="entry name" value="ArfGap/RecO-like zinc finger"/>
    <property type="match status" value="1"/>
</dbReference>
<dbReference type="PANTHER" id="PTHR33991">
    <property type="entry name" value="DNA REPAIR PROTEIN RECO"/>
    <property type="match status" value="1"/>
</dbReference>
<dbReference type="Gene3D" id="1.20.1440.120">
    <property type="entry name" value="Recombination protein O, C-terminal domain"/>
    <property type="match status" value="1"/>
</dbReference>
<dbReference type="NCBIfam" id="TIGR00613">
    <property type="entry name" value="reco"/>
    <property type="match status" value="1"/>
</dbReference>
<dbReference type="InterPro" id="IPR022572">
    <property type="entry name" value="DNA_rep/recomb_RecO_N"/>
</dbReference>
<sequence>MRRGSYRERAVIVRTYDFGEADRIVVFLTRTRGIVRGVAKGVRRANSRFGSRLQPFVELDVQFYKGRNLESVTGADTVTFFGRLIDDYPRYTAASTVLETAEKVSLGAESEGVYDRVLNALAELNETGVVTPVLDAFLLHIMSDVGWPPSLFDCAQCGAPGPHEVFHAGAGGALCERCRLPGSATPDPETLHLMWQYMHVGAPAAAGQPTARISEAHALTTAFVTFHLERRVQALSKFNEA</sequence>
<feature type="domain" description="DNA replication/recombination mediator RecO N-terminal" evidence="9">
    <location>
        <begin position="5"/>
        <end position="80"/>
    </location>
</feature>
<reference evidence="10 11" key="1">
    <citation type="submission" date="2020-12" db="EMBL/GenBank/DDBJ databases">
        <title>FDA dAtabase for Regulatory Grade micrObial Sequences (FDA-ARGOS): Supporting development and validation of Infectious Disease Dx tests.</title>
        <authorList>
            <person name="Sproer C."/>
            <person name="Gronow S."/>
            <person name="Severitt S."/>
            <person name="Schroder I."/>
            <person name="Tallon L."/>
            <person name="Sadzewicz L."/>
            <person name="Zhao X."/>
            <person name="Boylan J."/>
            <person name="Ott S."/>
            <person name="Bowen H."/>
            <person name="Vavikolanu K."/>
            <person name="Mehta A."/>
            <person name="Aluvathingal J."/>
            <person name="Nadendla S."/>
            <person name="Lowell S."/>
            <person name="Myers T."/>
            <person name="Yan Y."/>
            <person name="Sichtig H."/>
        </authorList>
    </citation>
    <scope>NUCLEOTIDE SEQUENCE [LARGE SCALE GENOMIC DNA]</scope>
    <source>
        <strain evidence="10 11">FDAARGOS_1053</strain>
    </source>
</reference>
<dbReference type="SUPFAM" id="SSF50249">
    <property type="entry name" value="Nucleic acid-binding proteins"/>
    <property type="match status" value="1"/>
</dbReference>
<comment type="function">
    <text evidence="1 8">Involved in DNA repair and RecF pathway recombination.</text>
</comment>
<dbReference type="GeneID" id="92760612"/>
<dbReference type="AlphaFoldDB" id="A0A7T4JW12"/>
<evidence type="ECO:0000313" key="10">
    <source>
        <dbReference type="EMBL" id="QQB47519.1"/>
    </source>
</evidence>
<protein>
    <recommendedName>
        <fullName evidence="3 8">DNA repair protein RecO</fullName>
    </recommendedName>
    <alternativeName>
        <fullName evidence="7 8">Recombination protein O</fullName>
    </alternativeName>
</protein>
<dbReference type="Proteomes" id="UP000596145">
    <property type="component" value="Chromosome"/>
</dbReference>
<dbReference type="OrthoDB" id="9812244at2"/>
<dbReference type="Gene3D" id="2.40.50.140">
    <property type="entry name" value="Nucleic acid-binding proteins"/>
    <property type="match status" value="1"/>
</dbReference>
<dbReference type="GO" id="GO:0006302">
    <property type="term" value="P:double-strand break repair"/>
    <property type="evidence" value="ECO:0007669"/>
    <property type="project" value="TreeGrafter"/>
</dbReference>
<dbReference type="PANTHER" id="PTHR33991:SF1">
    <property type="entry name" value="DNA REPAIR PROTEIN RECO"/>
    <property type="match status" value="1"/>
</dbReference>
<dbReference type="InterPro" id="IPR037278">
    <property type="entry name" value="ARFGAP/RecO"/>
</dbReference>
<dbReference type="Pfam" id="PF02565">
    <property type="entry name" value="RecO_C"/>
    <property type="match status" value="1"/>
</dbReference>
<evidence type="ECO:0000256" key="5">
    <source>
        <dbReference type="ARBA" id="ARBA00023172"/>
    </source>
</evidence>
<name>A0A7T4JW12_9CORY</name>
<gene>
    <name evidence="8 10" type="primary">recO</name>
    <name evidence="10" type="ORF">I6I10_06495</name>
</gene>
<evidence type="ECO:0000256" key="2">
    <source>
        <dbReference type="ARBA" id="ARBA00007452"/>
    </source>
</evidence>
<keyword evidence="5 8" id="KW-0233">DNA recombination</keyword>
<comment type="similarity">
    <text evidence="2 8">Belongs to the RecO family.</text>
</comment>
<accession>A0A7T4JW12</accession>
<dbReference type="Pfam" id="PF11967">
    <property type="entry name" value="RecO_N"/>
    <property type="match status" value="1"/>
</dbReference>
<proteinExistence type="inferred from homology"/>
<evidence type="ECO:0000256" key="8">
    <source>
        <dbReference type="HAMAP-Rule" id="MF_00201"/>
    </source>
</evidence>
<evidence type="ECO:0000256" key="1">
    <source>
        <dbReference type="ARBA" id="ARBA00003065"/>
    </source>
</evidence>
<dbReference type="HAMAP" id="MF_00201">
    <property type="entry name" value="RecO"/>
    <property type="match status" value="1"/>
</dbReference>
<evidence type="ECO:0000256" key="3">
    <source>
        <dbReference type="ARBA" id="ARBA00021310"/>
    </source>
</evidence>